<dbReference type="Gene3D" id="3.30.70.1820">
    <property type="entry name" value="L1 transposable element, RRM domain"/>
    <property type="match status" value="1"/>
</dbReference>
<proteinExistence type="predicted"/>
<reference evidence="3" key="1">
    <citation type="journal article" date="2016" name="Sci. Rep.">
        <title>Molecular characterization of firefly nuptial gifts: a multi-omics approach sheds light on postcopulatory sexual selection.</title>
        <authorList>
            <person name="Al-Wathiqui N."/>
            <person name="Fallon T.R."/>
            <person name="South A."/>
            <person name="Weng J.K."/>
            <person name="Lewis S.M."/>
        </authorList>
    </citation>
    <scope>NUCLEOTIDE SEQUENCE</scope>
</reference>
<keyword evidence="1" id="KW-0175">Coiled coil</keyword>
<accession>A0A1Y1NGB3</accession>
<dbReference type="AlphaFoldDB" id="A0A1Y1NGB3"/>
<dbReference type="PANTHER" id="PTHR11505">
    <property type="entry name" value="L1 TRANSPOSABLE ELEMENT-RELATED"/>
    <property type="match status" value="1"/>
</dbReference>
<dbReference type="EMBL" id="GEZM01008652">
    <property type="protein sequence ID" value="JAV94717.1"/>
    <property type="molecule type" value="Transcribed_RNA"/>
</dbReference>
<sequence>MFKTRSVTRKEKEGLQLPEDQSQSSQSSFCTMESMLDMMEELKKELAGINNSISNLNTNFNNKLDNFMKDISLKCENNSKSITLLNNKIDDLEQRSRRSNLRLFGVKELQNENTDEAVIHILNDKLNLNLTINDIERSHRVGALSPNKIRAIIIKFNNYRIRQLVYSSKSKLKGTALVLREDLTARRHKKYMELQGVYGKSNCWTRDGNVLFKVNADVKLYSFDNSN</sequence>
<evidence type="ECO:0000313" key="3">
    <source>
        <dbReference type="EMBL" id="JAV94717.1"/>
    </source>
</evidence>
<protein>
    <submittedName>
        <fullName evidence="3">Uncharacterized protein</fullName>
    </submittedName>
</protein>
<feature type="coiled-coil region" evidence="1">
    <location>
        <begin position="32"/>
        <end position="102"/>
    </location>
</feature>
<name>A0A1Y1NGB3_PHOPY</name>
<feature type="compositionally biased region" description="Polar residues" evidence="2">
    <location>
        <begin position="19"/>
        <end position="28"/>
    </location>
</feature>
<dbReference type="InterPro" id="IPR004244">
    <property type="entry name" value="Transposase_22"/>
</dbReference>
<organism evidence="3">
    <name type="scientific">Photinus pyralis</name>
    <name type="common">Common eastern firefly</name>
    <name type="synonym">Lampyris pyralis</name>
    <dbReference type="NCBI Taxonomy" id="7054"/>
    <lineage>
        <taxon>Eukaryota</taxon>
        <taxon>Metazoa</taxon>
        <taxon>Ecdysozoa</taxon>
        <taxon>Arthropoda</taxon>
        <taxon>Hexapoda</taxon>
        <taxon>Insecta</taxon>
        <taxon>Pterygota</taxon>
        <taxon>Neoptera</taxon>
        <taxon>Endopterygota</taxon>
        <taxon>Coleoptera</taxon>
        <taxon>Polyphaga</taxon>
        <taxon>Elateriformia</taxon>
        <taxon>Elateroidea</taxon>
        <taxon>Lampyridae</taxon>
        <taxon>Lampyrinae</taxon>
        <taxon>Photinus</taxon>
    </lineage>
</organism>
<evidence type="ECO:0000256" key="1">
    <source>
        <dbReference type="SAM" id="Coils"/>
    </source>
</evidence>
<evidence type="ECO:0000256" key="2">
    <source>
        <dbReference type="SAM" id="MobiDB-lite"/>
    </source>
</evidence>
<feature type="region of interest" description="Disordered" evidence="2">
    <location>
        <begin position="1"/>
        <end position="28"/>
    </location>
</feature>